<sequence length="292" mass="33150">MTGSDTRGTPVLVRDGTNIDRRQCRRVVPMKVLVLGLCRTGTMSVRTALRSLGYLETYHMRAASTETPRDCELWMQAIKAKWDGEGKFDKEDWDQLLGHCQAVCDLPAAAFAPELIAAYPKAKVILTIRDPESWHKSTAKTIYQGITDPTSQVVSHFDWAFSLYRPMLVALWDRLFEGDFENRGVEVFKRHYDLVRELVPPERLLEYDVSQGWGPLCEFLGEDAPAAPFPFTNTISDFQRGFRGHNTRKIRGAIIKAVLLVLAMATIWMSFGYIAQWTEEIGGKLSVDDDRE</sequence>
<comment type="caution">
    <text evidence="2">The sequence shown here is derived from an EMBL/GenBank/DDBJ whole genome shotgun (WGS) entry which is preliminary data.</text>
</comment>
<dbReference type="PANTHER" id="PTHR36978:SF4">
    <property type="entry name" value="P-LOOP CONTAINING NUCLEOSIDE TRIPHOSPHATE HYDROLASE PROTEIN"/>
    <property type="match status" value="1"/>
</dbReference>
<organism evidence="2 3">
    <name type="scientific">Diaporthe vaccinii</name>
    <dbReference type="NCBI Taxonomy" id="105482"/>
    <lineage>
        <taxon>Eukaryota</taxon>
        <taxon>Fungi</taxon>
        <taxon>Dikarya</taxon>
        <taxon>Ascomycota</taxon>
        <taxon>Pezizomycotina</taxon>
        <taxon>Sordariomycetes</taxon>
        <taxon>Sordariomycetidae</taxon>
        <taxon>Diaporthales</taxon>
        <taxon>Diaporthaceae</taxon>
        <taxon>Diaporthe</taxon>
        <taxon>Diaporthe eres species complex</taxon>
    </lineage>
</organism>
<gene>
    <name evidence="2" type="ORF">FJTKL_04200</name>
</gene>
<keyword evidence="1" id="KW-0472">Membrane</keyword>
<dbReference type="EMBL" id="JBAWTH010000178">
    <property type="protein sequence ID" value="KAL2273604.1"/>
    <property type="molecule type" value="Genomic_DNA"/>
</dbReference>
<dbReference type="Pfam" id="PF17784">
    <property type="entry name" value="Sulfotransfer_4"/>
    <property type="match status" value="1"/>
</dbReference>
<reference evidence="2 3" key="1">
    <citation type="submission" date="2024-03" db="EMBL/GenBank/DDBJ databases">
        <title>A high-quality draft genome sequence of Diaporthe vaccinii, a causative agent of upright dieback and viscid rot disease in cranberry plants.</title>
        <authorList>
            <person name="Sarrasin M."/>
            <person name="Lang B.F."/>
            <person name="Burger G."/>
        </authorList>
    </citation>
    <scope>NUCLEOTIDE SEQUENCE [LARGE SCALE GENOMIC DNA]</scope>
    <source>
        <strain evidence="2 3">IS7</strain>
    </source>
</reference>
<evidence type="ECO:0008006" key="4">
    <source>
        <dbReference type="Google" id="ProtNLM"/>
    </source>
</evidence>
<feature type="transmembrane region" description="Helical" evidence="1">
    <location>
        <begin position="253"/>
        <end position="275"/>
    </location>
</feature>
<proteinExistence type="predicted"/>
<keyword evidence="3" id="KW-1185">Reference proteome</keyword>
<evidence type="ECO:0000256" key="1">
    <source>
        <dbReference type="SAM" id="Phobius"/>
    </source>
</evidence>
<evidence type="ECO:0000313" key="3">
    <source>
        <dbReference type="Proteomes" id="UP001600888"/>
    </source>
</evidence>
<dbReference type="InterPro" id="IPR027417">
    <property type="entry name" value="P-loop_NTPase"/>
</dbReference>
<protein>
    <recommendedName>
        <fullName evidence="4">NAD dependent epimerase/dehydratase</fullName>
    </recommendedName>
</protein>
<keyword evidence="1" id="KW-1133">Transmembrane helix</keyword>
<dbReference type="InterPro" id="IPR040632">
    <property type="entry name" value="Sulfotransfer_4"/>
</dbReference>
<dbReference type="PANTHER" id="PTHR36978">
    <property type="entry name" value="P-LOOP CONTAINING NUCLEOTIDE TRIPHOSPHATE HYDROLASE"/>
    <property type="match status" value="1"/>
</dbReference>
<evidence type="ECO:0000313" key="2">
    <source>
        <dbReference type="EMBL" id="KAL2273604.1"/>
    </source>
</evidence>
<accession>A0ABR4DTY1</accession>
<keyword evidence="1" id="KW-0812">Transmembrane</keyword>
<name>A0ABR4DTY1_9PEZI</name>
<dbReference type="SUPFAM" id="SSF52540">
    <property type="entry name" value="P-loop containing nucleoside triphosphate hydrolases"/>
    <property type="match status" value="1"/>
</dbReference>
<dbReference type="Proteomes" id="UP001600888">
    <property type="component" value="Unassembled WGS sequence"/>
</dbReference>
<dbReference type="Gene3D" id="3.40.50.300">
    <property type="entry name" value="P-loop containing nucleotide triphosphate hydrolases"/>
    <property type="match status" value="1"/>
</dbReference>